<gene>
    <name evidence="2" type="ORF">NTG6680_0604</name>
</gene>
<accession>A0ABN8AKW0</accession>
<sequence>MDIKTLEQVLKLQNDLTVRLTQSMVPQRTGKMPTIKVTLKEKEELVARAQAEVETAIQERDAAVSRWNERVAQRKAIVVKLQKELDDLKEQLTERNDPTKDRKSGNLKKEVRSKKPR</sequence>
<evidence type="ECO:0000313" key="3">
    <source>
        <dbReference type="Proteomes" id="UP000839052"/>
    </source>
</evidence>
<feature type="compositionally biased region" description="Basic and acidic residues" evidence="1">
    <location>
        <begin position="90"/>
        <end position="110"/>
    </location>
</feature>
<keyword evidence="2" id="KW-0648">Protein biosynthesis</keyword>
<name>A0ABN8AKW0_9PROT</name>
<keyword evidence="2" id="KW-0396">Initiation factor</keyword>
<evidence type="ECO:0000313" key="2">
    <source>
        <dbReference type="EMBL" id="CAG9931857.1"/>
    </source>
</evidence>
<protein>
    <submittedName>
        <fullName evidence="2">Eukaryotic translation initiation factor 3 110 kDa subunit</fullName>
    </submittedName>
</protein>
<dbReference type="GO" id="GO:0003743">
    <property type="term" value="F:translation initiation factor activity"/>
    <property type="evidence" value="ECO:0007669"/>
    <property type="project" value="UniProtKB-KW"/>
</dbReference>
<dbReference type="EMBL" id="OU912926">
    <property type="protein sequence ID" value="CAG9931857.1"/>
    <property type="molecule type" value="Genomic_DNA"/>
</dbReference>
<dbReference type="Proteomes" id="UP000839052">
    <property type="component" value="Chromosome"/>
</dbReference>
<reference evidence="2 3" key="1">
    <citation type="submission" date="2021-10" db="EMBL/GenBank/DDBJ databases">
        <authorList>
            <person name="Koch H."/>
        </authorList>
    </citation>
    <scope>NUCLEOTIDE SEQUENCE [LARGE SCALE GENOMIC DNA]</scope>
    <source>
        <strain evidence="2">6680</strain>
    </source>
</reference>
<evidence type="ECO:0000256" key="1">
    <source>
        <dbReference type="SAM" id="MobiDB-lite"/>
    </source>
</evidence>
<feature type="region of interest" description="Disordered" evidence="1">
    <location>
        <begin position="90"/>
        <end position="117"/>
    </location>
</feature>
<keyword evidence="3" id="KW-1185">Reference proteome</keyword>
<proteinExistence type="predicted"/>
<organism evidence="2 3">
    <name type="scientific">Candidatus Nitrotoga arctica</name>
    <dbReference type="NCBI Taxonomy" id="453162"/>
    <lineage>
        <taxon>Bacteria</taxon>
        <taxon>Pseudomonadati</taxon>
        <taxon>Pseudomonadota</taxon>
        <taxon>Betaproteobacteria</taxon>
        <taxon>Nitrosomonadales</taxon>
        <taxon>Gallionellaceae</taxon>
        <taxon>Candidatus Nitrotoga</taxon>
    </lineage>
</organism>
<dbReference type="RefSeq" id="WP_239795901.1">
    <property type="nucleotide sequence ID" value="NZ_OU912926.1"/>
</dbReference>